<feature type="transmembrane region" description="Helical" evidence="6">
    <location>
        <begin position="66"/>
        <end position="87"/>
    </location>
</feature>
<feature type="transmembrane region" description="Helical" evidence="6">
    <location>
        <begin position="107"/>
        <end position="132"/>
    </location>
</feature>
<dbReference type="InterPro" id="IPR001123">
    <property type="entry name" value="LeuE-type"/>
</dbReference>
<keyword evidence="5 6" id="KW-0472">Membrane</keyword>
<sequence length="199" mass="21636">MIDALLPLMSFAFVSSITPGPNNIMLTSSGIWFGFRRSLPHMLGITFGFGVLLAVCAFGIGELVVALPQVVLLLKALGCAYLLYLAWQLRHMAVAQAAERALQPMSFGAAAMFQFANPKAWVMAITGASAFMPLLHEHAGRLAILIYCAVFCVVNLPCVSVWAGAGSLLRRYLEEPLWRVVFATTMIVLTLYAALAIWL</sequence>
<feature type="transmembrane region" description="Helical" evidence="6">
    <location>
        <begin position="12"/>
        <end position="35"/>
    </location>
</feature>
<organism evidence="7 8">
    <name type="scientific">Herbaspirillum rubrisubalbicans Os34</name>
    <dbReference type="NCBI Taxonomy" id="1235827"/>
    <lineage>
        <taxon>Bacteria</taxon>
        <taxon>Pseudomonadati</taxon>
        <taxon>Pseudomonadota</taxon>
        <taxon>Betaproteobacteria</taxon>
        <taxon>Burkholderiales</taxon>
        <taxon>Oxalobacteraceae</taxon>
        <taxon>Herbaspirillum</taxon>
    </lineage>
</organism>
<protein>
    <submittedName>
        <fullName evidence="7">LysE family translocator</fullName>
    </submittedName>
</protein>
<accession>A0A6M3ZPG8</accession>
<feature type="transmembrane region" description="Helical" evidence="6">
    <location>
        <begin position="177"/>
        <end position="198"/>
    </location>
</feature>
<dbReference type="PANTHER" id="PTHR30086:SF20">
    <property type="entry name" value="ARGININE EXPORTER PROTEIN ARGO-RELATED"/>
    <property type="match status" value="1"/>
</dbReference>
<dbReference type="PANTHER" id="PTHR30086">
    <property type="entry name" value="ARGININE EXPORTER PROTEIN ARGO"/>
    <property type="match status" value="1"/>
</dbReference>
<evidence type="ECO:0000313" key="8">
    <source>
        <dbReference type="Proteomes" id="UP000501648"/>
    </source>
</evidence>
<feature type="transmembrane region" description="Helical" evidence="6">
    <location>
        <begin position="42"/>
        <end position="60"/>
    </location>
</feature>
<dbReference type="GO" id="GO:0033228">
    <property type="term" value="P:cysteine export across plasma membrane"/>
    <property type="evidence" value="ECO:0007669"/>
    <property type="project" value="TreeGrafter"/>
</dbReference>
<evidence type="ECO:0000256" key="4">
    <source>
        <dbReference type="ARBA" id="ARBA00022989"/>
    </source>
</evidence>
<keyword evidence="3 6" id="KW-0812">Transmembrane</keyword>
<dbReference type="Proteomes" id="UP000501648">
    <property type="component" value="Chromosome"/>
</dbReference>
<dbReference type="GO" id="GO:0005886">
    <property type="term" value="C:plasma membrane"/>
    <property type="evidence" value="ECO:0007669"/>
    <property type="project" value="UniProtKB-SubCell"/>
</dbReference>
<reference evidence="7 8" key="1">
    <citation type="journal article" date="2012" name="J. Bacteriol.">
        <title>Genome sequence of the pathogenic Herbaspirillum seropedicae strain Os34, isolated from rice roots.</title>
        <authorList>
            <person name="Ye W."/>
            <person name="Ye S."/>
            <person name="Liu J."/>
            <person name="Chang S."/>
            <person name="Chen M."/>
            <person name="Zhu B."/>
            <person name="Guo L."/>
            <person name="An Q."/>
        </authorList>
    </citation>
    <scope>NUCLEOTIDE SEQUENCE [LARGE SCALE GENOMIC DNA]</scope>
    <source>
        <strain evidence="7 8">Os34</strain>
    </source>
</reference>
<evidence type="ECO:0000313" key="7">
    <source>
        <dbReference type="EMBL" id="QJQ00507.1"/>
    </source>
</evidence>
<dbReference type="GO" id="GO:0015171">
    <property type="term" value="F:amino acid transmembrane transporter activity"/>
    <property type="evidence" value="ECO:0007669"/>
    <property type="project" value="TreeGrafter"/>
</dbReference>
<name>A0A6M3ZPG8_9BURK</name>
<evidence type="ECO:0000256" key="5">
    <source>
        <dbReference type="ARBA" id="ARBA00023136"/>
    </source>
</evidence>
<feature type="transmembrane region" description="Helical" evidence="6">
    <location>
        <begin position="144"/>
        <end position="165"/>
    </location>
</feature>
<evidence type="ECO:0000256" key="6">
    <source>
        <dbReference type="SAM" id="Phobius"/>
    </source>
</evidence>
<proteinExistence type="predicted"/>
<dbReference type="RefSeq" id="WP_017450710.1">
    <property type="nucleotide sequence ID" value="NZ_CP008956.1"/>
</dbReference>
<keyword evidence="4 6" id="KW-1133">Transmembrane helix</keyword>
<dbReference type="AlphaFoldDB" id="A0A6M3ZPG8"/>
<keyword evidence="2" id="KW-1003">Cell membrane</keyword>
<evidence type="ECO:0000256" key="1">
    <source>
        <dbReference type="ARBA" id="ARBA00004651"/>
    </source>
</evidence>
<evidence type="ECO:0000256" key="2">
    <source>
        <dbReference type="ARBA" id="ARBA00022475"/>
    </source>
</evidence>
<evidence type="ECO:0000256" key="3">
    <source>
        <dbReference type="ARBA" id="ARBA00022692"/>
    </source>
</evidence>
<comment type="subcellular location">
    <subcellularLocation>
        <location evidence="1">Cell membrane</location>
        <topology evidence="1">Multi-pass membrane protein</topology>
    </subcellularLocation>
</comment>
<dbReference type="EMBL" id="CP008956">
    <property type="protein sequence ID" value="QJQ00507.1"/>
    <property type="molecule type" value="Genomic_DNA"/>
</dbReference>
<dbReference type="Pfam" id="PF01810">
    <property type="entry name" value="LysE"/>
    <property type="match status" value="1"/>
</dbReference>
<gene>
    <name evidence="7" type="ORF">C798_09750</name>
</gene>